<dbReference type="Pfam" id="PF00046">
    <property type="entry name" value="Homeodomain"/>
    <property type="match status" value="1"/>
</dbReference>
<protein>
    <recommendedName>
        <fullName evidence="10">Homeobox-leucine zipper protein</fullName>
    </recommendedName>
    <alternativeName>
        <fullName evidence="10">HD-ZIP protein</fullName>
    </alternativeName>
    <alternativeName>
        <fullName evidence="10">Homeodomain transcription factor</fullName>
    </alternativeName>
</protein>
<evidence type="ECO:0000313" key="15">
    <source>
        <dbReference type="Proteomes" id="UP000091857"/>
    </source>
</evidence>
<name>A0A2C9U725_MANES</name>
<comment type="function">
    <text evidence="10">Transcription factor.</text>
</comment>
<reference evidence="15" key="1">
    <citation type="journal article" date="2016" name="Nat. Biotechnol.">
        <title>Sequencing wild and cultivated cassava and related species reveals extensive interspecific hybridization and genetic diversity.</title>
        <authorList>
            <person name="Bredeson J.V."/>
            <person name="Lyons J.B."/>
            <person name="Prochnik S.E."/>
            <person name="Wu G.A."/>
            <person name="Ha C.M."/>
            <person name="Edsinger-Gonzales E."/>
            <person name="Grimwood J."/>
            <person name="Schmutz J."/>
            <person name="Rabbi I.Y."/>
            <person name="Egesi C."/>
            <person name="Nauluvula P."/>
            <person name="Lebot V."/>
            <person name="Ndunguru J."/>
            <person name="Mkamilo G."/>
            <person name="Bart R.S."/>
            <person name="Setter T.L."/>
            <person name="Gleadow R.M."/>
            <person name="Kulakow P."/>
            <person name="Ferguson M.E."/>
            <person name="Rounsley S."/>
            <person name="Rokhsar D.S."/>
        </authorList>
    </citation>
    <scope>NUCLEOTIDE SEQUENCE [LARGE SCALE GENOMIC DNA]</scope>
    <source>
        <strain evidence="15">cv. AM560-2</strain>
    </source>
</reference>
<keyword evidence="4 8" id="KW-0371">Homeobox</keyword>
<keyword evidence="2 10" id="KW-0805">Transcription regulation</keyword>
<evidence type="ECO:0000256" key="9">
    <source>
        <dbReference type="RuleBase" id="RU000682"/>
    </source>
</evidence>
<comment type="similarity">
    <text evidence="7 10">Belongs to the HD-ZIP homeobox family. Class I subfamily.</text>
</comment>
<dbReference type="PRINTS" id="PR00031">
    <property type="entry name" value="HTHREPRESSR"/>
</dbReference>
<dbReference type="PANTHER" id="PTHR24326:SF497">
    <property type="entry name" value="HOMEOBOX-LEUCINE ZIPPER PROTEIN HAT5"/>
    <property type="match status" value="1"/>
</dbReference>
<dbReference type="GO" id="GO:0043565">
    <property type="term" value="F:sequence-specific DNA binding"/>
    <property type="evidence" value="ECO:0000318"/>
    <property type="project" value="GO_Central"/>
</dbReference>
<dbReference type="Gene3D" id="1.10.10.60">
    <property type="entry name" value="Homeodomain-like"/>
    <property type="match status" value="1"/>
</dbReference>
<evidence type="ECO:0000256" key="1">
    <source>
        <dbReference type="ARBA" id="ARBA00004123"/>
    </source>
</evidence>
<feature type="domain" description="Homeobox" evidence="13">
    <location>
        <begin position="62"/>
        <end position="122"/>
    </location>
</feature>
<dbReference type="GO" id="GO:0042802">
    <property type="term" value="F:identical protein binding"/>
    <property type="evidence" value="ECO:0007669"/>
    <property type="project" value="UniProtKB-ARBA"/>
</dbReference>
<dbReference type="SMR" id="A0A2C9U725"/>
<accession>A0A2C9U725</accession>
<dbReference type="PROSITE" id="PS00027">
    <property type="entry name" value="HOMEOBOX_1"/>
    <property type="match status" value="1"/>
</dbReference>
<dbReference type="InterPro" id="IPR000047">
    <property type="entry name" value="HTH_motif"/>
</dbReference>
<dbReference type="SMART" id="SM00389">
    <property type="entry name" value="HOX"/>
    <property type="match status" value="1"/>
</dbReference>
<dbReference type="InterPro" id="IPR003106">
    <property type="entry name" value="Leu_zip_homeo"/>
</dbReference>
<proteinExistence type="inferred from homology"/>
<dbReference type="PANTHER" id="PTHR24326">
    <property type="entry name" value="HOMEOBOX-LEUCINE ZIPPER PROTEIN"/>
    <property type="match status" value="1"/>
</dbReference>
<evidence type="ECO:0000313" key="14">
    <source>
        <dbReference type="EMBL" id="OAY25822.1"/>
    </source>
</evidence>
<dbReference type="Proteomes" id="UP000091857">
    <property type="component" value="Chromosome 17"/>
</dbReference>
<feature type="region of interest" description="Disordered" evidence="12">
    <location>
        <begin position="193"/>
        <end position="212"/>
    </location>
</feature>
<evidence type="ECO:0000256" key="2">
    <source>
        <dbReference type="ARBA" id="ARBA00023015"/>
    </source>
</evidence>
<evidence type="ECO:0000256" key="10">
    <source>
        <dbReference type="RuleBase" id="RU369038"/>
    </source>
</evidence>
<keyword evidence="11" id="KW-0175">Coiled coil</keyword>
<dbReference type="EMBL" id="CM004403">
    <property type="protein sequence ID" value="OAY25822.1"/>
    <property type="molecule type" value="Genomic_DNA"/>
</dbReference>
<comment type="caution">
    <text evidence="14">The sequence shown here is derived from an EMBL/GenBank/DDBJ whole genome shotgun (WGS) entry which is preliminary data.</text>
</comment>
<evidence type="ECO:0000256" key="6">
    <source>
        <dbReference type="ARBA" id="ARBA00023242"/>
    </source>
</evidence>
<dbReference type="Gramene" id="Manes.17G122400.1.v8.1">
    <property type="protein sequence ID" value="Manes.17G122400.1.v8.1.CDS"/>
    <property type="gene ID" value="Manes.17G122400.v8.1"/>
</dbReference>
<comment type="subcellular location">
    <subcellularLocation>
        <location evidence="1 8 9">Nucleus</location>
    </subcellularLocation>
</comment>
<dbReference type="GO" id="GO:0000981">
    <property type="term" value="F:DNA-binding transcription factor activity, RNA polymerase II-specific"/>
    <property type="evidence" value="ECO:0007669"/>
    <property type="project" value="UniProtKB-UniRule"/>
</dbReference>
<dbReference type="GO" id="GO:0045893">
    <property type="term" value="P:positive regulation of DNA-templated transcription"/>
    <property type="evidence" value="ECO:0000318"/>
    <property type="project" value="GO_Central"/>
</dbReference>
<evidence type="ECO:0000256" key="4">
    <source>
        <dbReference type="ARBA" id="ARBA00023155"/>
    </source>
</evidence>
<dbReference type="InterPro" id="IPR001356">
    <property type="entry name" value="HD"/>
</dbReference>
<dbReference type="OrthoDB" id="6159439at2759"/>
<dbReference type="AlphaFoldDB" id="A0A2C9U725"/>
<evidence type="ECO:0000256" key="3">
    <source>
        <dbReference type="ARBA" id="ARBA00023125"/>
    </source>
</evidence>
<organism evidence="14 15">
    <name type="scientific">Manihot esculenta</name>
    <name type="common">Cassava</name>
    <name type="synonym">Jatropha manihot</name>
    <dbReference type="NCBI Taxonomy" id="3983"/>
    <lineage>
        <taxon>Eukaryota</taxon>
        <taxon>Viridiplantae</taxon>
        <taxon>Streptophyta</taxon>
        <taxon>Embryophyta</taxon>
        <taxon>Tracheophyta</taxon>
        <taxon>Spermatophyta</taxon>
        <taxon>Magnoliopsida</taxon>
        <taxon>eudicotyledons</taxon>
        <taxon>Gunneridae</taxon>
        <taxon>Pentapetalae</taxon>
        <taxon>rosids</taxon>
        <taxon>fabids</taxon>
        <taxon>Malpighiales</taxon>
        <taxon>Euphorbiaceae</taxon>
        <taxon>Crotonoideae</taxon>
        <taxon>Manihoteae</taxon>
        <taxon>Manihot</taxon>
    </lineage>
</organism>
<dbReference type="OMA" id="FDASCHG"/>
<dbReference type="FunFam" id="1.10.10.60:FF:000159">
    <property type="entry name" value="Homeobox-leucine zipper protein HAT5"/>
    <property type="match status" value="1"/>
</dbReference>
<evidence type="ECO:0000256" key="7">
    <source>
        <dbReference type="ARBA" id="ARBA00025748"/>
    </source>
</evidence>
<dbReference type="CDD" id="cd00086">
    <property type="entry name" value="homeodomain"/>
    <property type="match status" value="1"/>
</dbReference>
<evidence type="ECO:0000259" key="13">
    <source>
        <dbReference type="PROSITE" id="PS50071"/>
    </source>
</evidence>
<keyword evidence="3 8" id="KW-0238">DNA-binding</keyword>
<dbReference type="SUPFAM" id="SSF46689">
    <property type="entry name" value="Homeodomain-like"/>
    <property type="match status" value="1"/>
</dbReference>
<gene>
    <name evidence="14" type="ORF">MANES_17G122400v8</name>
</gene>
<keyword evidence="6 8" id="KW-0539">Nucleus</keyword>
<dbReference type="InterPro" id="IPR017970">
    <property type="entry name" value="Homeobox_CS"/>
</dbReference>
<evidence type="ECO:0000256" key="5">
    <source>
        <dbReference type="ARBA" id="ARBA00023163"/>
    </source>
</evidence>
<dbReference type="Pfam" id="PF02183">
    <property type="entry name" value="HALZ"/>
    <property type="match status" value="1"/>
</dbReference>
<dbReference type="InterPro" id="IPR009057">
    <property type="entry name" value="Homeodomain-like_sf"/>
</dbReference>
<keyword evidence="5 10" id="KW-0804">Transcription</keyword>
<dbReference type="GO" id="GO:0005634">
    <property type="term" value="C:nucleus"/>
    <property type="evidence" value="ECO:0000318"/>
    <property type="project" value="GO_Central"/>
</dbReference>
<keyword evidence="15" id="KW-1185">Reference proteome</keyword>
<evidence type="ECO:0000256" key="12">
    <source>
        <dbReference type="SAM" id="MobiDB-lite"/>
    </source>
</evidence>
<evidence type="ECO:0000256" key="8">
    <source>
        <dbReference type="PROSITE-ProRule" id="PRU00108"/>
    </source>
</evidence>
<dbReference type="InterPro" id="IPR045224">
    <property type="entry name" value="HDZip_class_I_plant"/>
</dbReference>
<evidence type="ECO:0000256" key="11">
    <source>
        <dbReference type="SAM" id="Coils"/>
    </source>
</evidence>
<sequence length="280" mass="31862">MESGRLFFNPSGCSGNMLFLGNLDPVFRGPRSSMLNLEDTSRKRPFFMSSPEDLFDEEYYEEQLPEKKRRLTQEQVDLLEKSFEAENKLEPDRKTQLAKKLGLQPRQVAVWFQNRRARWKTKQLERDYDLLKASYDSLLSDYDAAVKQNERLKSEVVSLTEKLEAKDMTGEPQQKSDSLTADIASGFSPQMGVKAEDHLSSGSTRSAVVDEGSPQLLDSEDSFFENNNCGECIIGGPVDFLQSEEDDGGSDDGRSYFSDVFVTAGEQQEDEQPLEWWVWS</sequence>
<dbReference type="PROSITE" id="PS50071">
    <property type="entry name" value="HOMEOBOX_2"/>
    <property type="match status" value="1"/>
</dbReference>
<feature type="DNA-binding region" description="Homeobox" evidence="8">
    <location>
        <begin position="64"/>
        <end position="123"/>
    </location>
</feature>
<feature type="coiled-coil region" evidence="11">
    <location>
        <begin position="135"/>
        <end position="169"/>
    </location>
</feature>